<name>A0ABR7FT51_9FIRM</name>
<proteinExistence type="predicted"/>
<evidence type="ECO:0000259" key="1">
    <source>
        <dbReference type="Pfam" id="PF12645"/>
    </source>
</evidence>
<evidence type="ECO:0000313" key="2">
    <source>
        <dbReference type="EMBL" id="MBC5678390.1"/>
    </source>
</evidence>
<protein>
    <submittedName>
        <fullName evidence="2">Helix-turn-helix domain-containing protein</fullName>
    </submittedName>
</protein>
<keyword evidence="3" id="KW-1185">Reference proteome</keyword>
<dbReference type="EMBL" id="JACOOS010000015">
    <property type="protein sequence ID" value="MBC5678390.1"/>
    <property type="molecule type" value="Genomic_DNA"/>
</dbReference>
<gene>
    <name evidence="2" type="ORF">H8S22_12495</name>
</gene>
<evidence type="ECO:0000313" key="3">
    <source>
        <dbReference type="Proteomes" id="UP000635828"/>
    </source>
</evidence>
<accession>A0ABR7FT51</accession>
<reference evidence="2 3" key="1">
    <citation type="submission" date="2020-08" db="EMBL/GenBank/DDBJ databases">
        <title>Genome public.</title>
        <authorList>
            <person name="Liu C."/>
            <person name="Sun Q."/>
        </authorList>
    </citation>
    <scope>NUCLEOTIDE SEQUENCE [LARGE SCALE GENOMIC DNA]</scope>
    <source>
        <strain evidence="2 3">NSJ-7</strain>
    </source>
</reference>
<sequence length="64" mass="7465">MKKDYDYPSYDLICRVTSGDEKAVREILDFYNAYISKICLRPCYYANGTVHIQVDEELKGEIHA</sequence>
<dbReference type="Pfam" id="PF12645">
    <property type="entry name" value="HTH_16"/>
    <property type="match status" value="1"/>
</dbReference>
<dbReference type="InterPro" id="IPR024760">
    <property type="entry name" value="HTH_dom_conjug_TS-like"/>
</dbReference>
<dbReference type="Proteomes" id="UP000635828">
    <property type="component" value="Unassembled WGS sequence"/>
</dbReference>
<comment type="caution">
    <text evidence="2">The sequence shown here is derived from an EMBL/GenBank/DDBJ whole genome shotgun (WGS) entry which is preliminary data.</text>
</comment>
<feature type="domain" description="Helix-turn-helix conjugative transposon-like" evidence="1">
    <location>
        <begin position="10"/>
        <end position="63"/>
    </location>
</feature>
<organism evidence="2 3">
    <name type="scientific">Anaerostipes hominis</name>
    <name type="common">ex Liu et al. 2021</name>
    <dbReference type="NCBI Taxonomy" id="2763018"/>
    <lineage>
        <taxon>Bacteria</taxon>
        <taxon>Bacillati</taxon>
        <taxon>Bacillota</taxon>
        <taxon>Clostridia</taxon>
        <taxon>Lachnospirales</taxon>
        <taxon>Lachnospiraceae</taxon>
        <taxon>Anaerostipes</taxon>
    </lineage>
</organism>
<dbReference type="RefSeq" id="WP_051405248.1">
    <property type="nucleotide sequence ID" value="NZ_JACOOS010000015.1"/>
</dbReference>